<sequence length="203" mass="23677">YRFACLGVSSNAFTNFNNTAYLFSCTDYFKECLDLLLDFVQTPYFTSESVEKEKGIIEQEIRMYEDNAQWRIFFNLLAAMYQEYPVRVDIAGTVESIRKIDKDVLYKCYRTFYHPSNMALFVVGDVDPGRVLEQVEANISKRNYNELGEIKRIYPSEPAELGQDFVRQELVVSQPVLNLGFKERDLGYQGERLFKKELTTNLV</sequence>
<evidence type="ECO:0000256" key="2">
    <source>
        <dbReference type="ARBA" id="ARBA00022670"/>
    </source>
</evidence>
<dbReference type="Pfam" id="PF00675">
    <property type="entry name" value="Peptidase_M16"/>
    <property type="match status" value="1"/>
</dbReference>
<evidence type="ECO:0000259" key="6">
    <source>
        <dbReference type="Pfam" id="PF00675"/>
    </source>
</evidence>
<gene>
    <name evidence="8" type="ORF">HKBW3S03_02126</name>
</gene>
<dbReference type="SUPFAM" id="SSF63411">
    <property type="entry name" value="LuxS/MPP-like metallohydrolase"/>
    <property type="match status" value="1"/>
</dbReference>
<keyword evidence="4" id="KW-0862">Zinc</keyword>
<dbReference type="RefSeq" id="WP_176237480.1">
    <property type="nucleotide sequence ID" value="NZ_BLRU01000560.1"/>
</dbReference>
<evidence type="ECO:0000256" key="4">
    <source>
        <dbReference type="ARBA" id="ARBA00022833"/>
    </source>
</evidence>
<organism evidence="8 9">
    <name type="scientific">Candidatus Hakubella thermalkaliphila</name>
    <dbReference type="NCBI Taxonomy" id="2754717"/>
    <lineage>
        <taxon>Bacteria</taxon>
        <taxon>Bacillati</taxon>
        <taxon>Actinomycetota</taxon>
        <taxon>Actinomycetota incertae sedis</taxon>
        <taxon>Candidatus Hakubellales</taxon>
        <taxon>Candidatus Hakubellaceae</taxon>
        <taxon>Candidatus Hakubella</taxon>
    </lineage>
</organism>
<evidence type="ECO:0000256" key="1">
    <source>
        <dbReference type="ARBA" id="ARBA00007261"/>
    </source>
</evidence>
<dbReference type="Gene3D" id="3.30.830.10">
    <property type="entry name" value="Metalloenzyme, LuxS/M16 peptidase-like"/>
    <property type="match status" value="1"/>
</dbReference>
<feature type="domain" description="Peptidase M16 N-terminal" evidence="6">
    <location>
        <begin position="5"/>
        <end position="93"/>
    </location>
</feature>
<evidence type="ECO:0000256" key="3">
    <source>
        <dbReference type="ARBA" id="ARBA00022801"/>
    </source>
</evidence>
<dbReference type="GO" id="GO:0006508">
    <property type="term" value="P:proteolysis"/>
    <property type="evidence" value="ECO:0007669"/>
    <property type="project" value="UniProtKB-KW"/>
</dbReference>
<dbReference type="InterPro" id="IPR007863">
    <property type="entry name" value="Peptidase_M16_C"/>
</dbReference>
<keyword evidence="2" id="KW-0645">Protease</keyword>
<dbReference type="PANTHER" id="PTHR43690:SF17">
    <property type="entry name" value="PROTEIN YHJJ"/>
    <property type="match status" value="1"/>
</dbReference>
<accession>A0A6V8NKG1</accession>
<dbReference type="NCBIfam" id="NF047421">
    <property type="entry name" value="YfmH_fam"/>
    <property type="match status" value="1"/>
</dbReference>
<keyword evidence="3" id="KW-0378">Hydrolase</keyword>
<proteinExistence type="inferred from homology"/>
<evidence type="ECO:0000256" key="5">
    <source>
        <dbReference type="ARBA" id="ARBA00023049"/>
    </source>
</evidence>
<dbReference type="Proteomes" id="UP000574717">
    <property type="component" value="Unassembled WGS sequence"/>
</dbReference>
<dbReference type="GO" id="GO:0008237">
    <property type="term" value="F:metallopeptidase activity"/>
    <property type="evidence" value="ECO:0007669"/>
    <property type="project" value="UniProtKB-KW"/>
</dbReference>
<comment type="similarity">
    <text evidence="1">Belongs to the peptidase M16 family.</text>
</comment>
<feature type="non-terminal residue" evidence="8">
    <location>
        <position position="1"/>
    </location>
</feature>
<keyword evidence="5" id="KW-0482">Metalloprotease</keyword>
<feature type="non-terminal residue" evidence="8">
    <location>
        <position position="203"/>
    </location>
</feature>
<reference evidence="8 9" key="1">
    <citation type="journal article" date="2020" name="Front. Microbiol.">
        <title>Single-cell genomics of novel Actinobacteria with the Wood-Ljungdahl pathway discovered in a serpentinizing system.</title>
        <authorList>
            <person name="Merino N."/>
            <person name="Kawai M."/>
            <person name="Boyd E.S."/>
            <person name="Colman D.R."/>
            <person name="McGlynn S.E."/>
            <person name="Nealson K.H."/>
            <person name="Kurokawa K."/>
            <person name="Hongoh Y."/>
        </authorList>
    </citation>
    <scope>NUCLEOTIDE SEQUENCE [LARGE SCALE GENOMIC DNA]</scope>
    <source>
        <strain evidence="8 9">S03</strain>
    </source>
</reference>
<evidence type="ECO:0000259" key="7">
    <source>
        <dbReference type="Pfam" id="PF05193"/>
    </source>
</evidence>
<dbReference type="GO" id="GO:0046872">
    <property type="term" value="F:metal ion binding"/>
    <property type="evidence" value="ECO:0007669"/>
    <property type="project" value="InterPro"/>
</dbReference>
<evidence type="ECO:0000313" key="9">
    <source>
        <dbReference type="Proteomes" id="UP000574717"/>
    </source>
</evidence>
<dbReference type="InterPro" id="IPR050626">
    <property type="entry name" value="Peptidase_M16"/>
</dbReference>
<dbReference type="InterPro" id="IPR011249">
    <property type="entry name" value="Metalloenz_LuxS/M16"/>
</dbReference>
<name>A0A6V8NKG1_9ACTN</name>
<dbReference type="InterPro" id="IPR011765">
    <property type="entry name" value="Pept_M16_N"/>
</dbReference>
<dbReference type="AlphaFoldDB" id="A0A6V8NKG1"/>
<dbReference type="Pfam" id="PF05193">
    <property type="entry name" value="Peptidase_M16_C"/>
    <property type="match status" value="1"/>
</dbReference>
<feature type="domain" description="Peptidase M16 C-terminal" evidence="7">
    <location>
        <begin position="99"/>
        <end position="186"/>
    </location>
</feature>
<evidence type="ECO:0000313" key="8">
    <source>
        <dbReference type="EMBL" id="GFP20623.1"/>
    </source>
</evidence>
<dbReference type="EMBL" id="BLRU01000560">
    <property type="protein sequence ID" value="GFP20623.1"/>
    <property type="molecule type" value="Genomic_DNA"/>
</dbReference>
<protein>
    <recommendedName>
        <fullName evidence="10">Zinc protease</fullName>
    </recommendedName>
</protein>
<dbReference type="PANTHER" id="PTHR43690">
    <property type="entry name" value="NARDILYSIN"/>
    <property type="match status" value="1"/>
</dbReference>
<evidence type="ECO:0008006" key="10">
    <source>
        <dbReference type="Google" id="ProtNLM"/>
    </source>
</evidence>
<comment type="caution">
    <text evidence="8">The sequence shown here is derived from an EMBL/GenBank/DDBJ whole genome shotgun (WGS) entry which is preliminary data.</text>
</comment>